<dbReference type="PANTHER" id="PTHR43284:SF1">
    <property type="entry name" value="ASPARAGINE SYNTHETASE"/>
    <property type="match status" value="1"/>
</dbReference>
<keyword evidence="3" id="KW-0436">Ligase</keyword>
<evidence type="ECO:0000256" key="3">
    <source>
        <dbReference type="ARBA" id="ARBA00022598"/>
    </source>
</evidence>
<dbReference type="GO" id="GO:0006163">
    <property type="term" value="P:purine nucleotide metabolic process"/>
    <property type="evidence" value="ECO:0007669"/>
    <property type="project" value="UniProtKB-ARBA"/>
</dbReference>
<evidence type="ECO:0000256" key="1">
    <source>
        <dbReference type="ARBA" id="ARBA00005187"/>
    </source>
</evidence>
<accession>A0A235C922</accession>
<gene>
    <name evidence="6" type="ORF">B6S09_17435</name>
    <name evidence="7" type="ORF">LY04_02762</name>
</gene>
<dbReference type="PANTHER" id="PTHR43284">
    <property type="entry name" value="ASPARAGINE SYNTHETASE (GLUTAMINE-HYDROLYZING)"/>
    <property type="match status" value="1"/>
</dbReference>
<comment type="catalytic activity">
    <reaction evidence="4">
        <text>L-aspartate + L-glutamine + ATP + H2O = L-asparagine + L-glutamate + AMP + diphosphate + H(+)</text>
        <dbReference type="Rhea" id="RHEA:12228"/>
        <dbReference type="ChEBI" id="CHEBI:15377"/>
        <dbReference type="ChEBI" id="CHEBI:15378"/>
        <dbReference type="ChEBI" id="CHEBI:29985"/>
        <dbReference type="ChEBI" id="CHEBI:29991"/>
        <dbReference type="ChEBI" id="CHEBI:30616"/>
        <dbReference type="ChEBI" id="CHEBI:33019"/>
        <dbReference type="ChEBI" id="CHEBI:58048"/>
        <dbReference type="ChEBI" id="CHEBI:58359"/>
        <dbReference type="ChEBI" id="CHEBI:456215"/>
        <dbReference type="EC" id="6.3.5.4"/>
    </reaction>
</comment>
<feature type="domain" description="NAD/GMP synthase" evidence="5">
    <location>
        <begin position="240"/>
        <end position="390"/>
    </location>
</feature>
<organism evidence="6 8">
    <name type="scientific">Oceanimonas baumannii</name>
    <dbReference type="NCBI Taxonomy" id="129578"/>
    <lineage>
        <taxon>Bacteria</taxon>
        <taxon>Pseudomonadati</taxon>
        <taxon>Pseudomonadota</taxon>
        <taxon>Gammaproteobacteria</taxon>
        <taxon>Aeromonadales</taxon>
        <taxon>Aeromonadaceae</taxon>
        <taxon>Oceanimonas</taxon>
    </lineage>
</organism>
<dbReference type="InterPro" id="IPR029055">
    <property type="entry name" value="Ntn_hydrolases_N"/>
</dbReference>
<sequence>MMNKSSEKHMYRRDFIILKKDKRNDLRPRIPSCFLINSFFDYDVYSHNILDVNKFLISRKNTGVCLIGYALNPFTGANDNSRIAQHLAKLLSEDESNFFDYLDQLSGRFLLLCKKEDREFLLQDAMGYRCALYSTDPTRFMIASHTSLFQSVFDFRLNEEAFHISTQENYSMGGNYLPGLMTAISQVRPLLPNTFIDLRTISIHRFFPREELERNELTDEFVEKISKVLCRQNEMLTKRFKVVLSLTGGLDSRISLATLKNHTERLDKVFTYIINGNQSHKKDISIAPKIAEQAHLTSFSTINVKKSDLLLGDFLDKSQKIVNCNIKKSSSDMIALYLVGVEDPSTVHYMSYGPEVFNCYFTKNPINRDGVLSLDKLCRLYKRSLVHLTKDAWQEFIDIHNPQMKEVYGYCPYDLLYWEHRNGAWLGARMSDTDMVADTFVPFNNRKILKEFLSIRQDLRRTKEIHKKLIQFNWPELLEIDFT</sequence>
<dbReference type="EMBL" id="NQJF01000020">
    <property type="protein sequence ID" value="OYD21128.1"/>
    <property type="molecule type" value="Genomic_DNA"/>
</dbReference>
<reference evidence="7 9" key="2">
    <citation type="submission" date="2019-03" db="EMBL/GenBank/DDBJ databases">
        <title>Genomic Encyclopedia of Archaeal and Bacterial Type Strains, Phase II (KMG-II): from individual species to whole genera.</title>
        <authorList>
            <person name="Goeker M."/>
        </authorList>
    </citation>
    <scope>NUCLEOTIDE SEQUENCE [LARGE SCALE GENOMIC DNA]</scope>
    <source>
        <strain evidence="7 9">DSM 15594</strain>
    </source>
</reference>
<comment type="pathway">
    <text evidence="1">Amino-acid biosynthesis; L-asparagine biosynthesis; L-asparagine from L-aspartate (L-Gln route): step 1/1.</text>
</comment>
<dbReference type="InterPro" id="IPR014729">
    <property type="entry name" value="Rossmann-like_a/b/a_fold"/>
</dbReference>
<dbReference type="InterPro" id="IPR022310">
    <property type="entry name" value="NAD/GMP_synthase"/>
</dbReference>
<evidence type="ECO:0000313" key="8">
    <source>
        <dbReference type="Proteomes" id="UP000243640"/>
    </source>
</evidence>
<protein>
    <recommendedName>
        <fullName evidence="2">asparagine synthase (glutamine-hydrolyzing)</fullName>
        <ecNumber evidence="2">6.3.5.4</ecNumber>
    </recommendedName>
</protein>
<evidence type="ECO:0000259" key="5">
    <source>
        <dbReference type="Pfam" id="PF02540"/>
    </source>
</evidence>
<dbReference type="Gene3D" id="3.40.50.620">
    <property type="entry name" value="HUPs"/>
    <property type="match status" value="1"/>
</dbReference>
<dbReference type="EC" id="6.3.5.4" evidence="2"/>
<dbReference type="Proteomes" id="UP000243640">
    <property type="component" value="Unassembled WGS sequence"/>
</dbReference>
<dbReference type="Pfam" id="PF02540">
    <property type="entry name" value="NAD_synthase"/>
    <property type="match status" value="1"/>
</dbReference>
<evidence type="ECO:0000313" key="6">
    <source>
        <dbReference type="EMBL" id="OYD21128.1"/>
    </source>
</evidence>
<evidence type="ECO:0000256" key="2">
    <source>
        <dbReference type="ARBA" id="ARBA00012737"/>
    </source>
</evidence>
<evidence type="ECO:0000313" key="7">
    <source>
        <dbReference type="EMBL" id="TDW56959.1"/>
    </source>
</evidence>
<dbReference type="Gene3D" id="3.60.20.10">
    <property type="entry name" value="Glutamine Phosphoribosylpyrophosphate, subunit 1, domain 1"/>
    <property type="match status" value="1"/>
</dbReference>
<proteinExistence type="predicted"/>
<dbReference type="OrthoDB" id="2462219at2"/>
<dbReference type="InterPro" id="IPR051786">
    <property type="entry name" value="ASN_synthetase/amidase"/>
</dbReference>
<dbReference type="AlphaFoldDB" id="A0A235C922"/>
<dbReference type="GO" id="GO:0005829">
    <property type="term" value="C:cytosol"/>
    <property type="evidence" value="ECO:0007669"/>
    <property type="project" value="TreeGrafter"/>
</dbReference>
<evidence type="ECO:0000313" key="9">
    <source>
        <dbReference type="Proteomes" id="UP000295058"/>
    </source>
</evidence>
<reference evidence="6 8" key="1">
    <citation type="submission" date="2017-08" db="EMBL/GenBank/DDBJ databases">
        <title>Draft Genome Sequence of the Marine Bacterium Oceanimonas baumannii ATCC 700832.</title>
        <authorList>
            <person name="Mcclelland W.D."/>
            <person name="Brennan M.A."/>
            <person name="Trachtenberg A.M."/>
            <person name="Maclea K.S."/>
        </authorList>
    </citation>
    <scope>NUCLEOTIDE SEQUENCE [LARGE SCALE GENOMIC DNA]</scope>
    <source>
        <strain evidence="6 8">ATCC 700832</strain>
    </source>
</reference>
<comment type="caution">
    <text evidence="6">The sequence shown here is derived from an EMBL/GenBank/DDBJ whole genome shotgun (WGS) entry which is preliminary data.</text>
</comment>
<evidence type="ECO:0000256" key="4">
    <source>
        <dbReference type="ARBA" id="ARBA00048741"/>
    </source>
</evidence>
<keyword evidence="9" id="KW-1185">Reference proteome</keyword>
<name>A0A235C922_9GAMM</name>
<dbReference type="EMBL" id="SODO01000012">
    <property type="protein sequence ID" value="TDW56959.1"/>
    <property type="molecule type" value="Genomic_DNA"/>
</dbReference>
<dbReference type="Proteomes" id="UP000295058">
    <property type="component" value="Unassembled WGS sequence"/>
</dbReference>
<dbReference type="SUPFAM" id="SSF52402">
    <property type="entry name" value="Adenine nucleotide alpha hydrolases-like"/>
    <property type="match status" value="1"/>
</dbReference>
<dbReference type="RefSeq" id="WP_094279762.1">
    <property type="nucleotide sequence ID" value="NZ_NQJF01000020.1"/>
</dbReference>
<dbReference type="GO" id="GO:0004066">
    <property type="term" value="F:asparagine synthase (glutamine-hydrolyzing) activity"/>
    <property type="evidence" value="ECO:0007669"/>
    <property type="project" value="UniProtKB-EC"/>
</dbReference>